<proteinExistence type="predicted"/>
<dbReference type="AlphaFoldDB" id="A0A381XLV9"/>
<dbReference type="EMBL" id="UINC01015491">
    <property type="protein sequence ID" value="SVA65187.1"/>
    <property type="molecule type" value="Genomic_DNA"/>
</dbReference>
<name>A0A381XLV9_9ZZZZ</name>
<organism evidence="1">
    <name type="scientific">marine metagenome</name>
    <dbReference type="NCBI Taxonomy" id="408172"/>
    <lineage>
        <taxon>unclassified sequences</taxon>
        <taxon>metagenomes</taxon>
        <taxon>ecological metagenomes</taxon>
    </lineage>
</organism>
<gene>
    <name evidence="1" type="ORF">METZ01_LOCUS118041</name>
</gene>
<reference evidence="1" key="1">
    <citation type="submission" date="2018-05" db="EMBL/GenBank/DDBJ databases">
        <authorList>
            <person name="Lanie J.A."/>
            <person name="Ng W.-L."/>
            <person name="Kazmierczak K.M."/>
            <person name="Andrzejewski T.M."/>
            <person name="Davidsen T.M."/>
            <person name="Wayne K.J."/>
            <person name="Tettelin H."/>
            <person name="Glass J.I."/>
            <person name="Rusch D."/>
            <person name="Podicherti R."/>
            <person name="Tsui H.-C.T."/>
            <person name="Winkler M.E."/>
        </authorList>
    </citation>
    <scope>NUCLEOTIDE SEQUENCE</scope>
</reference>
<accession>A0A381XLV9</accession>
<sequence length="118" mass="13675">MSPELSTILGTRYLEDQPYKTIKIYTTRVSNDIGLRVRPFGFILSLAPMPLELEGLRSYSSDVYWRKINQNPKSTEFNHDEDAQWFMVPEDDFEIGEYEASVVLDNDDVPRHLVCNVS</sequence>
<protein>
    <submittedName>
        <fullName evidence="1">Uncharacterized protein</fullName>
    </submittedName>
</protein>
<evidence type="ECO:0000313" key="1">
    <source>
        <dbReference type="EMBL" id="SVA65187.1"/>
    </source>
</evidence>